<dbReference type="EMBL" id="QMQA01000051">
    <property type="protein sequence ID" value="RLE14289.1"/>
    <property type="molecule type" value="Genomic_DNA"/>
</dbReference>
<dbReference type="AlphaFoldDB" id="A0A662DJI8"/>
<accession>A0A662DJI8</accession>
<gene>
    <name evidence="1" type="ORF">DRJ04_02705</name>
</gene>
<protein>
    <submittedName>
        <fullName evidence="1">Uncharacterized protein</fullName>
    </submittedName>
</protein>
<evidence type="ECO:0000313" key="1">
    <source>
        <dbReference type="EMBL" id="RLE14289.1"/>
    </source>
</evidence>
<organism evidence="1 2">
    <name type="scientific">Aerophobetes bacterium</name>
    <dbReference type="NCBI Taxonomy" id="2030807"/>
    <lineage>
        <taxon>Bacteria</taxon>
        <taxon>Candidatus Aerophobota</taxon>
    </lineage>
</organism>
<name>A0A662DJI8_UNCAE</name>
<evidence type="ECO:0000313" key="2">
    <source>
        <dbReference type="Proteomes" id="UP000280417"/>
    </source>
</evidence>
<sequence>MSDSRENQLFEKCAENLQKDIHHSQILFKFDQGEKSLDKAKEIVKKLGVKIVDIKIFDFPKDSALFALFKLDIADMREVALVLSEHGYAPIKGFNAQLQKNLFGKRGKSPQRDAYFSFRPGTKIHE</sequence>
<comment type="caution">
    <text evidence="1">The sequence shown here is derived from an EMBL/GenBank/DDBJ whole genome shotgun (WGS) entry which is preliminary data.</text>
</comment>
<proteinExistence type="predicted"/>
<dbReference type="Proteomes" id="UP000280417">
    <property type="component" value="Unassembled WGS sequence"/>
</dbReference>
<reference evidence="1 2" key="1">
    <citation type="submission" date="2018-06" db="EMBL/GenBank/DDBJ databases">
        <title>Extensive metabolic versatility and redundancy in microbially diverse, dynamic hydrothermal sediments.</title>
        <authorList>
            <person name="Dombrowski N."/>
            <person name="Teske A."/>
            <person name="Baker B.J."/>
        </authorList>
    </citation>
    <scope>NUCLEOTIDE SEQUENCE [LARGE SCALE GENOMIC DNA]</scope>
    <source>
        <strain evidence="1">B3_G15</strain>
    </source>
</reference>